<gene>
    <name evidence="3" type="ORF">LRP49_07780</name>
</gene>
<name>A0ABT5QJD3_9GAMM</name>
<dbReference type="EMBL" id="JAJUBB010000004">
    <property type="protein sequence ID" value="MDD1781102.1"/>
    <property type="molecule type" value="Genomic_DNA"/>
</dbReference>
<dbReference type="RefSeq" id="WP_274141408.1">
    <property type="nucleotide sequence ID" value="NZ_JAJUBB010000004.1"/>
</dbReference>
<keyword evidence="4" id="KW-1185">Reference proteome</keyword>
<accession>A0ABT5QJD3</accession>
<evidence type="ECO:0000256" key="1">
    <source>
        <dbReference type="SAM" id="MobiDB-lite"/>
    </source>
</evidence>
<proteinExistence type="predicted"/>
<dbReference type="Proteomes" id="UP001149821">
    <property type="component" value="Unassembled WGS sequence"/>
</dbReference>
<dbReference type="SMART" id="SM00257">
    <property type="entry name" value="LysM"/>
    <property type="match status" value="1"/>
</dbReference>
<feature type="compositionally biased region" description="Basic and acidic residues" evidence="1">
    <location>
        <begin position="167"/>
        <end position="188"/>
    </location>
</feature>
<organism evidence="3 4">
    <name type="scientific">Enterovibrio qingdaonensis</name>
    <dbReference type="NCBI Taxonomy" id="2899818"/>
    <lineage>
        <taxon>Bacteria</taxon>
        <taxon>Pseudomonadati</taxon>
        <taxon>Pseudomonadota</taxon>
        <taxon>Gammaproteobacteria</taxon>
        <taxon>Vibrionales</taxon>
        <taxon>Vibrionaceae</taxon>
        <taxon>Enterovibrio</taxon>
    </lineage>
</organism>
<dbReference type="Gene3D" id="3.10.350.10">
    <property type="entry name" value="LysM domain"/>
    <property type="match status" value="1"/>
</dbReference>
<comment type="caution">
    <text evidence="3">The sequence shown here is derived from an EMBL/GenBank/DDBJ whole genome shotgun (WGS) entry which is preliminary data.</text>
</comment>
<sequence>MNDIYVIKPGDTLLQIAFDNNVHFVDLLALNPKYQKKPDLIFPGDGLKLPIIVEDEIETIFEIEPISNKPQVKDGCVKGQPFCKTNEICDILFVTGEKPEQYYLLDVDTQKSIEDELSITDKLIQDYGKLLEESSSIDSTNESALNQHKKKKQAWFDQATYAGVIKKEQQSDNTEKHPKKPASEDTPQRIRSQIKSLQDRRRIIHGYVPFYGLTSESSKVTLKNKVVETLDREIAAWEAKLDKPQNPESSNKQNIDLHNLGHKKLITTNPKRHVVEVWMVSKNRLVYLRADFVEKARRKWITNPVKDKLATAIANKNSQAIQKALFDDIKKGLPQTAKQAAFGKLEGKFKEWKLQGGKFAEWKLEQTLENDQGEIVFAASEEAQLLRYAAQASVNATLEPAEGKIDIGVGAEASFALAEGAVKAKRFFPHKNGYNVQLSYLDAMKHEAMYPCGRFRADLEVLLSCFVGVMGQANIKLTNQPQDKGASGAHLLLSPDINVGPKANGEVGLSAGAFAGAQAGGQIAGSLQWEPPENIYTGNFGALAEIKAGGNVAFGAGASLDFMVELTQEGKFLFYCSGKLVFGPGGSGGFGTSVDFDKIWELAKVIWGAIQVIDYRFLKNINKDAYDFLYKAAYMAFSAPQQTLDALRNPGETLDSVISSGVTKVNEWWDDRTDHNDRQEILGNEAKILSQRILNSRTFSEISADLLPPQTVGMMLNTLLVTFYFSWEEKQERAIFKLLNESIYSWRKFEEVLACINDKGEKQAGDKVLFHNIDRLNAILDGYQQNMFNSWVNHLASTNRLAQNQKGIPFTPYKNINNKKDNVVYQLHKLNKNGADFFV</sequence>
<evidence type="ECO:0000259" key="2">
    <source>
        <dbReference type="PROSITE" id="PS51782"/>
    </source>
</evidence>
<dbReference type="SUPFAM" id="SSF54106">
    <property type="entry name" value="LysM domain"/>
    <property type="match status" value="1"/>
</dbReference>
<reference evidence="3" key="1">
    <citation type="submission" date="2021-12" db="EMBL/GenBank/DDBJ databases">
        <title>Enterovibrio ZSDZ35 sp. nov. and Enterovibrio ZSDZ42 sp. nov., isolated from coastal seawater in Qingdao.</title>
        <authorList>
            <person name="Zhang P."/>
        </authorList>
    </citation>
    <scope>NUCLEOTIDE SEQUENCE</scope>
    <source>
        <strain evidence="3">ZSDZ35</strain>
    </source>
</reference>
<feature type="region of interest" description="Disordered" evidence="1">
    <location>
        <begin position="167"/>
        <end position="190"/>
    </location>
</feature>
<dbReference type="InterPro" id="IPR018392">
    <property type="entry name" value="LysM"/>
</dbReference>
<dbReference type="InterPro" id="IPR036779">
    <property type="entry name" value="LysM_dom_sf"/>
</dbReference>
<feature type="domain" description="LysM" evidence="2">
    <location>
        <begin position="3"/>
        <end position="49"/>
    </location>
</feature>
<dbReference type="PROSITE" id="PS51782">
    <property type="entry name" value="LYSM"/>
    <property type="match status" value="1"/>
</dbReference>
<protein>
    <submittedName>
        <fullName evidence="3">LysM peptidoglycan-binding domain-containing protein</fullName>
    </submittedName>
</protein>
<dbReference type="CDD" id="cd00118">
    <property type="entry name" value="LysM"/>
    <property type="match status" value="1"/>
</dbReference>
<evidence type="ECO:0000313" key="3">
    <source>
        <dbReference type="EMBL" id="MDD1781102.1"/>
    </source>
</evidence>
<dbReference type="Pfam" id="PF01476">
    <property type="entry name" value="LysM"/>
    <property type="match status" value="1"/>
</dbReference>
<evidence type="ECO:0000313" key="4">
    <source>
        <dbReference type="Proteomes" id="UP001149821"/>
    </source>
</evidence>